<dbReference type="GO" id="GO:0009235">
    <property type="term" value="P:cobalamin metabolic process"/>
    <property type="evidence" value="ECO:0007669"/>
    <property type="project" value="InterPro"/>
</dbReference>
<dbReference type="Proteomes" id="UP000789739">
    <property type="component" value="Unassembled WGS sequence"/>
</dbReference>
<dbReference type="EMBL" id="CAJVPI010000235">
    <property type="protein sequence ID" value="CAG8505701.1"/>
    <property type="molecule type" value="Genomic_DNA"/>
</dbReference>
<reference evidence="1" key="1">
    <citation type="submission" date="2021-06" db="EMBL/GenBank/DDBJ databases">
        <authorList>
            <person name="Kallberg Y."/>
            <person name="Tangrot J."/>
            <person name="Rosling A."/>
        </authorList>
    </citation>
    <scope>NUCLEOTIDE SEQUENCE</scope>
    <source>
        <strain evidence="1">BR232B</strain>
    </source>
</reference>
<keyword evidence="2" id="KW-1185">Reference proteome</keyword>
<gene>
    <name evidence="1" type="ORF">PBRASI_LOCUS2845</name>
</gene>
<evidence type="ECO:0000313" key="1">
    <source>
        <dbReference type="EMBL" id="CAG8505701.1"/>
    </source>
</evidence>
<sequence length="196" mass="21977">MVELTATQTLKKKSRYNRPTILLPSTEGTFLLSSNRKFSIQYSIHSIASSRYARDLKSVFPEVKDLDKCLVIPTFQNCVNDLAAFGEVVDKERDEKLENFIEWGKAICEYLKARGHWADLVDPASGYPMYSSPGPSGYPEIVGAEQLLKYQSQNANCCKILLHPKWGSKVYPATLFTTSDEDTLIQAINTMAVIDA</sequence>
<proteinExistence type="predicted"/>
<organism evidence="1 2">
    <name type="scientific">Paraglomus brasilianum</name>
    <dbReference type="NCBI Taxonomy" id="144538"/>
    <lineage>
        <taxon>Eukaryota</taxon>
        <taxon>Fungi</taxon>
        <taxon>Fungi incertae sedis</taxon>
        <taxon>Mucoromycota</taxon>
        <taxon>Glomeromycotina</taxon>
        <taxon>Glomeromycetes</taxon>
        <taxon>Paraglomerales</taxon>
        <taxon>Paraglomeraceae</taxon>
        <taxon>Paraglomus</taxon>
    </lineage>
</organism>
<evidence type="ECO:0000313" key="2">
    <source>
        <dbReference type="Proteomes" id="UP000789739"/>
    </source>
</evidence>
<dbReference type="PANTHER" id="PTHR13192">
    <property type="entry name" value="MY011 PROTEIN"/>
    <property type="match status" value="1"/>
</dbReference>
<dbReference type="Pfam" id="PF10229">
    <property type="entry name" value="MMADHC"/>
    <property type="match status" value="1"/>
</dbReference>
<dbReference type="InterPro" id="IPR019362">
    <property type="entry name" value="MMADHC"/>
</dbReference>
<dbReference type="OrthoDB" id="10263782at2759"/>
<accession>A0A9N9F2L6</accession>
<dbReference type="AlphaFoldDB" id="A0A9N9F2L6"/>
<name>A0A9N9F2L6_9GLOM</name>
<comment type="caution">
    <text evidence="1">The sequence shown here is derived from an EMBL/GenBank/DDBJ whole genome shotgun (WGS) entry which is preliminary data.</text>
</comment>
<protein>
    <submittedName>
        <fullName evidence="1">7457_t:CDS:1</fullName>
    </submittedName>
</protein>
<dbReference type="PANTHER" id="PTHR13192:SF3">
    <property type="entry name" value="COBALAMIN TRAFFICKING PROTEIN CBLD"/>
    <property type="match status" value="1"/>
</dbReference>